<evidence type="ECO:0000313" key="3">
    <source>
        <dbReference type="EMBL" id="OAQ91910.1"/>
    </source>
</evidence>
<gene>
    <name evidence="3" type="ORF">VFPFJ_03650</name>
</gene>
<dbReference type="Proteomes" id="UP000078340">
    <property type="component" value="Unassembled WGS sequence"/>
</dbReference>
<feature type="chain" id="PRO_5008103765" evidence="2">
    <location>
        <begin position="26"/>
        <end position="120"/>
    </location>
</feature>
<feature type="compositionally biased region" description="Polar residues" evidence="1">
    <location>
        <begin position="78"/>
        <end position="87"/>
    </location>
</feature>
<comment type="caution">
    <text evidence="3">The sequence shown here is derived from an EMBL/GenBank/DDBJ whole genome shotgun (WGS) entry which is preliminary data.</text>
</comment>
<protein>
    <submittedName>
        <fullName evidence="3">Uncharacterized protein</fullName>
    </submittedName>
</protein>
<feature type="signal peptide" evidence="2">
    <location>
        <begin position="1"/>
        <end position="25"/>
    </location>
</feature>
<feature type="region of interest" description="Disordered" evidence="1">
    <location>
        <begin position="52"/>
        <end position="87"/>
    </location>
</feature>
<evidence type="ECO:0000313" key="4">
    <source>
        <dbReference type="Proteomes" id="UP000078340"/>
    </source>
</evidence>
<proteinExistence type="predicted"/>
<evidence type="ECO:0000256" key="1">
    <source>
        <dbReference type="SAM" id="MobiDB-lite"/>
    </source>
</evidence>
<accession>A0A179HR45</accession>
<keyword evidence="2" id="KW-0732">Signal</keyword>
<organism evidence="3 4">
    <name type="scientific">Purpureocillium lilacinum</name>
    <name type="common">Paecilomyces lilacinus</name>
    <dbReference type="NCBI Taxonomy" id="33203"/>
    <lineage>
        <taxon>Eukaryota</taxon>
        <taxon>Fungi</taxon>
        <taxon>Dikarya</taxon>
        <taxon>Ascomycota</taxon>
        <taxon>Pezizomycotina</taxon>
        <taxon>Sordariomycetes</taxon>
        <taxon>Hypocreomycetidae</taxon>
        <taxon>Hypocreales</taxon>
        <taxon>Ophiocordycipitaceae</taxon>
        <taxon>Purpureocillium</taxon>
    </lineage>
</organism>
<feature type="compositionally biased region" description="Basic and acidic residues" evidence="1">
    <location>
        <begin position="60"/>
        <end position="69"/>
    </location>
</feature>
<reference evidence="3 4" key="1">
    <citation type="submission" date="2016-02" db="EMBL/GenBank/DDBJ databases">
        <title>Biosynthesis of antibiotic leucinostatins and their inhibition on Phytophthora in bio-control Purpureocillium lilacinum.</title>
        <authorList>
            <person name="Wang G."/>
            <person name="Liu Z."/>
            <person name="Lin R."/>
            <person name="Li E."/>
            <person name="Mao Z."/>
            <person name="Ling J."/>
            <person name="Yin W."/>
            <person name="Xie B."/>
        </authorList>
    </citation>
    <scope>NUCLEOTIDE SEQUENCE [LARGE SCALE GENOMIC DNA]</scope>
    <source>
        <strain evidence="3">PLFJ-1</strain>
    </source>
</reference>
<dbReference type="AlphaFoldDB" id="A0A179HR45"/>
<dbReference type="EMBL" id="LSBI01000003">
    <property type="protein sequence ID" value="OAQ91910.1"/>
    <property type="molecule type" value="Genomic_DNA"/>
</dbReference>
<name>A0A179HR45_PURLI</name>
<evidence type="ECO:0000256" key="2">
    <source>
        <dbReference type="SAM" id="SignalP"/>
    </source>
</evidence>
<sequence>MHGERRFCCCYWCWCLKDIFHRGLAADFGCVWRLCCKAQVLNVAYFRGRCAGRSFNPPPRTKDTGKEASPEAPAVRASTLSANTNGEQWMHGPIRRATARADLDGQITLERVSKLRGKTS</sequence>